<evidence type="ECO:0000256" key="2">
    <source>
        <dbReference type="ARBA" id="ARBA00022691"/>
    </source>
</evidence>
<dbReference type="InterPro" id="IPR007197">
    <property type="entry name" value="rSAM"/>
</dbReference>
<keyword evidence="5" id="KW-0411">Iron-sulfur</keyword>
<dbReference type="GO" id="GO:0046872">
    <property type="term" value="F:metal ion binding"/>
    <property type="evidence" value="ECO:0007669"/>
    <property type="project" value="UniProtKB-KW"/>
</dbReference>
<dbReference type="SUPFAM" id="SSF102114">
    <property type="entry name" value="Radical SAM enzymes"/>
    <property type="match status" value="1"/>
</dbReference>
<organism evidence="6 7">
    <name type="scientific">Aerosakkonema funiforme FACHB-1375</name>
    <dbReference type="NCBI Taxonomy" id="2949571"/>
    <lineage>
        <taxon>Bacteria</taxon>
        <taxon>Bacillati</taxon>
        <taxon>Cyanobacteriota</taxon>
        <taxon>Cyanophyceae</taxon>
        <taxon>Oscillatoriophycideae</taxon>
        <taxon>Aerosakkonematales</taxon>
        <taxon>Aerosakkonemataceae</taxon>
        <taxon>Aerosakkonema</taxon>
    </lineage>
</organism>
<protein>
    <submittedName>
        <fullName evidence="6">Radical SAM protein</fullName>
    </submittedName>
</protein>
<dbReference type="InterPro" id="IPR051198">
    <property type="entry name" value="BchE-like"/>
</dbReference>
<gene>
    <name evidence="6" type="ORF">H6G03_31670</name>
</gene>
<comment type="cofactor">
    <cofactor evidence="1">
        <name>[4Fe-4S] cluster</name>
        <dbReference type="ChEBI" id="CHEBI:49883"/>
    </cofactor>
</comment>
<keyword evidence="7" id="KW-1185">Reference proteome</keyword>
<evidence type="ECO:0000256" key="3">
    <source>
        <dbReference type="ARBA" id="ARBA00022723"/>
    </source>
</evidence>
<dbReference type="EMBL" id="JACJPW010000129">
    <property type="protein sequence ID" value="MBD2185575.1"/>
    <property type="molecule type" value="Genomic_DNA"/>
</dbReference>
<evidence type="ECO:0000256" key="5">
    <source>
        <dbReference type="ARBA" id="ARBA00023014"/>
    </source>
</evidence>
<comment type="caution">
    <text evidence="6">The sequence shown here is derived from an EMBL/GenBank/DDBJ whole genome shotgun (WGS) entry which is preliminary data.</text>
</comment>
<evidence type="ECO:0000256" key="4">
    <source>
        <dbReference type="ARBA" id="ARBA00023004"/>
    </source>
</evidence>
<sequence>MQTTVKLQTEKTPRIGLVELPALKLIDPNGIQRNECSQYGPLLSKQILLASLQAGGFDAQLVNLRSGNYEEEYGTVMWNGMLISKRYLGKPISSIDPQSFDAWGVTNNYMQYRDLAFMVIRHLASGGKPIVVGGSDAIADPDLYLQAGATAIVTDKSGGANWSVFDYVLGRQMREPISGVILADGTRYQLRLPPMHPQDWPLPSLDVVKQCLGREYWAPEGEISILPMGSVFVDLGCDRKCDFCQTPTYGTGYRRMSTERTLEWLALQKDAGAKSVISYSDQFLGRVLFNEGRQEVLDIMKGVREMELPILWANGLEIRKATLGRGYDRHSEDLTPDYELVEALWGWDGKVGCYEAYIPAERPIFGRESYAKLLPWQQHCEMLRAIVRAGVPNIYYGVILGLPEDSQETMLRLEEAFWELSEELKTINPATNFCLSPFSIRPIPGTPQGQNIRSSGLLRFEDPAIVGEFMTACADTHYMTYEEVADWQFRLACIGNKNLTGVGQMAKGVREKAAV</sequence>
<evidence type="ECO:0000256" key="1">
    <source>
        <dbReference type="ARBA" id="ARBA00001966"/>
    </source>
</evidence>
<reference evidence="6" key="1">
    <citation type="journal article" date="2015" name="ISME J.">
        <title>Draft Genome Sequence of Streptomyces incarnatus NRRL8089, which Produces the Nucleoside Antibiotic Sinefungin.</title>
        <authorList>
            <person name="Oshima K."/>
            <person name="Hattori M."/>
            <person name="Shimizu H."/>
            <person name="Fukuda K."/>
            <person name="Nemoto M."/>
            <person name="Inagaki K."/>
            <person name="Tamura T."/>
        </authorList>
    </citation>
    <scope>NUCLEOTIDE SEQUENCE</scope>
    <source>
        <strain evidence="6">FACHB-1375</strain>
    </source>
</reference>
<dbReference type="GO" id="GO:0003824">
    <property type="term" value="F:catalytic activity"/>
    <property type="evidence" value="ECO:0007669"/>
    <property type="project" value="InterPro"/>
</dbReference>
<dbReference type="SFLD" id="SFLDS00029">
    <property type="entry name" value="Radical_SAM"/>
    <property type="match status" value="1"/>
</dbReference>
<keyword evidence="3" id="KW-0479">Metal-binding</keyword>
<keyword evidence="4" id="KW-0408">Iron</keyword>
<name>A0A926VKF0_9CYAN</name>
<keyword evidence="2" id="KW-0949">S-adenosyl-L-methionine</keyword>
<dbReference type="InterPro" id="IPR058240">
    <property type="entry name" value="rSAM_sf"/>
</dbReference>
<dbReference type="Proteomes" id="UP000641646">
    <property type="component" value="Unassembled WGS sequence"/>
</dbReference>
<dbReference type="PANTHER" id="PTHR43409">
    <property type="entry name" value="ANAEROBIC MAGNESIUM-PROTOPORPHYRIN IX MONOMETHYL ESTER CYCLASE-RELATED"/>
    <property type="match status" value="1"/>
</dbReference>
<reference evidence="6" key="2">
    <citation type="submission" date="2020-08" db="EMBL/GenBank/DDBJ databases">
        <authorList>
            <person name="Chen M."/>
            <person name="Teng W."/>
            <person name="Zhao L."/>
            <person name="Hu C."/>
            <person name="Zhou Y."/>
            <person name="Han B."/>
            <person name="Song L."/>
            <person name="Shu W."/>
        </authorList>
    </citation>
    <scope>NUCLEOTIDE SEQUENCE</scope>
    <source>
        <strain evidence="6">FACHB-1375</strain>
    </source>
</reference>
<accession>A0A926VKF0</accession>
<dbReference type="AlphaFoldDB" id="A0A926VKF0"/>
<evidence type="ECO:0000313" key="7">
    <source>
        <dbReference type="Proteomes" id="UP000641646"/>
    </source>
</evidence>
<proteinExistence type="predicted"/>
<dbReference type="SFLD" id="SFLDG01082">
    <property type="entry name" value="B12-binding_domain_containing"/>
    <property type="match status" value="1"/>
</dbReference>
<evidence type="ECO:0000313" key="6">
    <source>
        <dbReference type="EMBL" id="MBD2185575.1"/>
    </source>
</evidence>
<dbReference type="GO" id="GO:0051536">
    <property type="term" value="F:iron-sulfur cluster binding"/>
    <property type="evidence" value="ECO:0007669"/>
    <property type="project" value="UniProtKB-KW"/>
</dbReference>